<evidence type="ECO:0000313" key="2">
    <source>
        <dbReference type="Proteomes" id="UP001162164"/>
    </source>
</evidence>
<gene>
    <name evidence="1" type="ORF">NQ317_005184</name>
</gene>
<dbReference type="Proteomes" id="UP001162164">
    <property type="component" value="Unassembled WGS sequence"/>
</dbReference>
<keyword evidence="2" id="KW-1185">Reference proteome</keyword>
<accession>A0ABQ9JEH7</accession>
<reference evidence="1" key="1">
    <citation type="journal article" date="2023" name="Insect Mol. Biol.">
        <title>Genome sequencing provides insights into the evolution of gene families encoding plant cell wall-degrading enzymes in longhorned beetles.</title>
        <authorList>
            <person name="Shin N.R."/>
            <person name="Okamura Y."/>
            <person name="Kirsch R."/>
            <person name="Pauchet Y."/>
        </authorList>
    </citation>
    <scope>NUCLEOTIDE SEQUENCE</scope>
    <source>
        <strain evidence="1">MMC_N1</strain>
    </source>
</reference>
<evidence type="ECO:0000313" key="1">
    <source>
        <dbReference type="EMBL" id="KAJ8975802.1"/>
    </source>
</evidence>
<name>A0ABQ9JEH7_9CUCU</name>
<protein>
    <submittedName>
        <fullName evidence="1">Uncharacterized protein</fullName>
    </submittedName>
</protein>
<comment type="caution">
    <text evidence="1">The sequence shown here is derived from an EMBL/GenBank/DDBJ whole genome shotgun (WGS) entry which is preliminary data.</text>
</comment>
<organism evidence="1 2">
    <name type="scientific">Molorchus minor</name>
    <dbReference type="NCBI Taxonomy" id="1323400"/>
    <lineage>
        <taxon>Eukaryota</taxon>
        <taxon>Metazoa</taxon>
        <taxon>Ecdysozoa</taxon>
        <taxon>Arthropoda</taxon>
        <taxon>Hexapoda</taxon>
        <taxon>Insecta</taxon>
        <taxon>Pterygota</taxon>
        <taxon>Neoptera</taxon>
        <taxon>Endopterygota</taxon>
        <taxon>Coleoptera</taxon>
        <taxon>Polyphaga</taxon>
        <taxon>Cucujiformia</taxon>
        <taxon>Chrysomeloidea</taxon>
        <taxon>Cerambycidae</taxon>
        <taxon>Lamiinae</taxon>
        <taxon>Monochamini</taxon>
        <taxon>Molorchus</taxon>
    </lineage>
</organism>
<dbReference type="EMBL" id="JAPWTJ010000765">
    <property type="protein sequence ID" value="KAJ8975802.1"/>
    <property type="molecule type" value="Genomic_DNA"/>
</dbReference>
<sequence length="68" mass="7764">MILLKNLNEVLNSLSLTRLGVCCVDNGREGLIVCFMHHFTATAKVYVPQVPLILKFLRLCCFYCQNFV</sequence>
<proteinExistence type="predicted"/>